<feature type="transmembrane region" description="Helical" evidence="1">
    <location>
        <begin position="44"/>
        <end position="63"/>
    </location>
</feature>
<evidence type="ECO:0000256" key="1">
    <source>
        <dbReference type="SAM" id="Phobius"/>
    </source>
</evidence>
<feature type="transmembrane region" description="Helical" evidence="1">
    <location>
        <begin position="12"/>
        <end position="32"/>
    </location>
</feature>
<sequence>MVHERRRTGWLVLTVVAVLVFLLFAAGTTYSLLAPDYVFEDGELAGEAAILSGSLALAALGGYRLRAADRRLRTLLADYGAWLPARDATNGEGRVDLDAETARLRRTAHRAAGLALAWAVVFGSGLAGVIAADRSAADLLATGVRVEGVVLSVHDPVKGTPSIFVRYHSPGVSWTEEIARDSGRGYHVGDVVTVVYDAGDPEHVRTTDEANENVLLVGFSVIPLLAGFGGLPFALTAAAGWRRRARAAARTGWRVARVTVVPSLDRRGRMPEVRVHYRDGSGIVLRCARSTHGPGALAGQEGRRAWIGGWGRQMVVLFPFGPVAPGPYAVPAYAIGMRTQPMSPVR</sequence>
<dbReference type="EMBL" id="CP127295">
    <property type="protein sequence ID" value="WIY06984.1"/>
    <property type="molecule type" value="Genomic_DNA"/>
</dbReference>
<accession>A0A9Y2K0C3</accession>
<protein>
    <submittedName>
        <fullName evidence="2">DUF3592 domain-containing protein</fullName>
    </submittedName>
</protein>
<dbReference type="KEGG" id="amog:QRX60_25170"/>
<name>A0A9Y2K0C3_9PSEU</name>
<keyword evidence="1" id="KW-0472">Membrane</keyword>
<feature type="transmembrane region" description="Helical" evidence="1">
    <location>
        <begin position="111"/>
        <end position="132"/>
    </location>
</feature>
<gene>
    <name evidence="2" type="ORF">QRX60_25170</name>
</gene>
<evidence type="ECO:0000313" key="2">
    <source>
        <dbReference type="EMBL" id="WIY06984.1"/>
    </source>
</evidence>
<evidence type="ECO:0000313" key="3">
    <source>
        <dbReference type="Proteomes" id="UP001239397"/>
    </source>
</evidence>
<proteinExistence type="predicted"/>
<reference evidence="2 3" key="1">
    <citation type="submission" date="2023-06" db="EMBL/GenBank/DDBJ databases">
        <authorList>
            <person name="Oyuntsetseg B."/>
            <person name="Kim S.B."/>
        </authorList>
    </citation>
    <scope>NUCLEOTIDE SEQUENCE [LARGE SCALE GENOMIC DNA]</scope>
    <source>
        <strain evidence="2 3">4-36</strain>
    </source>
</reference>
<dbReference type="RefSeq" id="WP_286003234.1">
    <property type="nucleotide sequence ID" value="NZ_CP127295.1"/>
</dbReference>
<dbReference type="Proteomes" id="UP001239397">
    <property type="component" value="Chromosome"/>
</dbReference>
<keyword evidence="1" id="KW-1133">Transmembrane helix</keyword>
<organism evidence="2 3">
    <name type="scientific">Amycolatopsis mongoliensis</name>
    <dbReference type="NCBI Taxonomy" id="715475"/>
    <lineage>
        <taxon>Bacteria</taxon>
        <taxon>Bacillati</taxon>
        <taxon>Actinomycetota</taxon>
        <taxon>Actinomycetes</taxon>
        <taxon>Pseudonocardiales</taxon>
        <taxon>Pseudonocardiaceae</taxon>
        <taxon>Amycolatopsis</taxon>
    </lineage>
</organism>
<keyword evidence="3" id="KW-1185">Reference proteome</keyword>
<keyword evidence="1" id="KW-0812">Transmembrane</keyword>
<dbReference type="AlphaFoldDB" id="A0A9Y2K0C3"/>
<feature type="transmembrane region" description="Helical" evidence="1">
    <location>
        <begin position="214"/>
        <end position="241"/>
    </location>
</feature>